<dbReference type="SMART" id="SM00254">
    <property type="entry name" value="ShKT"/>
    <property type="match status" value="1"/>
</dbReference>
<dbReference type="InterPro" id="IPR003582">
    <property type="entry name" value="ShKT_dom"/>
</dbReference>
<accession>A0A0K0DHH9</accession>
<dbReference type="Pfam" id="PF01549">
    <property type="entry name" value="ShK"/>
    <property type="match status" value="1"/>
</dbReference>
<evidence type="ECO:0000313" key="4">
    <source>
        <dbReference type="WBParaSite" id="ACAC_0001064301-mRNA-1"/>
    </source>
</evidence>
<dbReference type="AlphaFoldDB" id="A0A0K0DHH9"/>
<name>A0A0K0DHH9_ANGCA</name>
<keyword evidence="1" id="KW-1015">Disulfide bond</keyword>
<dbReference type="Gene3D" id="1.10.10.1940">
    <property type="match status" value="1"/>
</dbReference>
<proteinExistence type="predicted"/>
<sequence>MIVTGSVVTVTHDRNGFDYVNLVQVCLEIANMSEIIQQLGRPVVHPRWGSPSYAMPPDLFNAANPYAMSGAFIDPAVGLCVDTNMQCPIWASTGQCAINPIIMRRMCARSCGICPLGNVPGLGIAPGIGAGLGYGVGTGLSYGELGMNPLLGRSIYEQGYCFITFNQGLKFSSFITISCCDYLMTYDFGSCVS</sequence>
<evidence type="ECO:0000313" key="3">
    <source>
        <dbReference type="Proteomes" id="UP000035642"/>
    </source>
</evidence>
<dbReference type="PROSITE" id="PS51670">
    <property type="entry name" value="SHKT"/>
    <property type="match status" value="1"/>
</dbReference>
<dbReference type="WBParaSite" id="ACAC_0001064301-mRNA-1">
    <property type="protein sequence ID" value="ACAC_0001064301-mRNA-1"/>
    <property type="gene ID" value="ACAC_0001064301"/>
</dbReference>
<feature type="disulfide bond" evidence="1">
    <location>
        <begin position="80"/>
        <end position="114"/>
    </location>
</feature>
<dbReference type="Proteomes" id="UP000035642">
    <property type="component" value="Unassembled WGS sequence"/>
</dbReference>
<evidence type="ECO:0000259" key="2">
    <source>
        <dbReference type="PROSITE" id="PS51670"/>
    </source>
</evidence>
<reference evidence="4" key="2">
    <citation type="submission" date="2017-02" db="UniProtKB">
        <authorList>
            <consortium name="WormBaseParasite"/>
        </authorList>
    </citation>
    <scope>IDENTIFICATION</scope>
</reference>
<evidence type="ECO:0000256" key="1">
    <source>
        <dbReference type="PROSITE-ProRule" id="PRU01005"/>
    </source>
</evidence>
<reference evidence="3" key="1">
    <citation type="submission" date="2012-09" db="EMBL/GenBank/DDBJ databases">
        <authorList>
            <person name="Martin A.A."/>
        </authorList>
    </citation>
    <scope>NUCLEOTIDE SEQUENCE</scope>
</reference>
<protein>
    <submittedName>
        <fullName evidence="4">ShKT domain-containing protein</fullName>
    </submittedName>
</protein>
<organism evidence="3 4">
    <name type="scientific">Angiostrongylus cantonensis</name>
    <name type="common">Rat lungworm</name>
    <dbReference type="NCBI Taxonomy" id="6313"/>
    <lineage>
        <taxon>Eukaryota</taxon>
        <taxon>Metazoa</taxon>
        <taxon>Ecdysozoa</taxon>
        <taxon>Nematoda</taxon>
        <taxon>Chromadorea</taxon>
        <taxon>Rhabditida</taxon>
        <taxon>Rhabditina</taxon>
        <taxon>Rhabditomorpha</taxon>
        <taxon>Strongyloidea</taxon>
        <taxon>Metastrongylidae</taxon>
        <taxon>Angiostrongylus</taxon>
    </lineage>
</organism>
<comment type="caution">
    <text evidence="1">Lacks conserved residue(s) required for the propagation of feature annotation.</text>
</comment>
<feature type="domain" description="ShKT" evidence="2">
    <location>
        <begin position="80"/>
        <end position="114"/>
    </location>
</feature>
<keyword evidence="3" id="KW-1185">Reference proteome</keyword>